<keyword evidence="8 16" id="KW-0808">Transferase</keyword>
<comment type="subcellular location">
    <subcellularLocation>
        <location evidence="3 16">Cytoplasm</location>
    </subcellularLocation>
</comment>
<comment type="catalytic activity">
    <reaction evidence="1 16">
        <text>(R)-pantothenate + ATP = (R)-4'-phosphopantothenate + ADP + H(+)</text>
        <dbReference type="Rhea" id="RHEA:16373"/>
        <dbReference type="ChEBI" id="CHEBI:10986"/>
        <dbReference type="ChEBI" id="CHEBI:15378"/>
        <dbReference type="ChEBI" id="CHEBI:29032"/>
        <dbReference type="ChEBI" id="CHEBI:30616"/>
        <dbReference type="ChEBI" id="CHEBI:456216"/>
        <dbReference type="EC" id="2.7.1.33"/>
    </reaction>
</comment>
<dbReference type="HAMAP" id="MF_01274">
    <property type="entry name" value="Pantothen_kinase_3"/>
    <property type="match status" value="1"/>
</dbReference>
<organism evidence="17 18">
    <name type="scientific">Hydrogenoanaerobacterium saccharovorans</name>
    <dbReference type="NCBI Taxonomy" id="474960"/>
    <lineage>
        <taxon>Bacteria</taxon>
        <taxon>Bacillati</taxon>
        <taxon>Bacillota</taxon>
        <taxon>Clostridia</taxon>
        <taxon>Eubacteriales</taxon>
        <taxon>Oscillospiraceae</taxon>
        <taxon>Hydrogenoanaerobacterium</taxon>
    </lineage>
</organism>
<dbReference type="EMBL" id="FOCG01000001">
    <property type="protein sequence ID" value="SEM80044.1"/>
    <property type="molecule type" value="Genomic_DNA"/>
</dbReference>
<dbReference type="EC" id="2.7.1.33" evidence="6 16"/>
<keyword evidence="7 16" id="KW-0963">Cytoplasm</keyword>
<gene>
    <name evidence="16" type="primary">coaX</name>
    <name evidence="17" type="ORF">SAMN05216180_1806</name>
</gene>
<dbReference type="GO" id="GO:0004594">
    <property type="term" value="F:pantothenate kinase activity"/>
    <property type="evidence" value="ECO:0007669"/>
    <property type="project" value="UniProtKB-UniRule"/>
</dbReference>
<sequence>MILAIDIGNSNIVIGGYEKNKLLFVSRISTDTTRTEFEYAVVIKDILELYNYNKDKIEGAIISSVVPMLSSVLKNAVRLVKPVHILSVGPGIKTGINIKIDNPGQLGADLLSTAVGAMEKYPLPAIIIDLGTATKLSVVDKEKGFRGGAIMPGVMIALDALSSKTAQLPQISLDDEVKHPIGTNTIDCMKSGVVLGAASMIDGMIQRYKAALGEEATVIACGGLVNAILPYCTCEIIRDDNLLLDGLYALYKKNIN</sequence>
<dbReference type="Gene3D" id="3.30.420.40">
    <property type="match status" value="2"/>
</dbReference>
<comment type="function">
    <text evidence="16">Catalyzes the phosphorylation of pantothenate (Pan), the first step in CoA biosynthesis.</text>
</comment>
<dbReference type="GO" id="GO:0046872">
    <property type="term" value="F:metal ion binding"/>
    <property type="evidence" value="ECO:0007669"/>
    <property type="project" value="UniProtKB-KW"/>
</dbReference>
<dbReference type="GO" id="GO:0005737">
    <property type="term" value="C:cytoplasm"/>
    <property type="evidence" value="ECO:0007669"/>
    <property type="project" value="UniProtKB-SubCell"/>
</dbReference>
<evidence type="ECO:0000256" key="15">
    <source>
        <dbReference type="ARBA" id="ARBA00040883"/>
    </source>
</evidence>
<keyword evidence="12 16" id="KW-0630">Potassium</keyword>
<keyword evidence="13 16" id="KW-0173">Coenzyme A biosynthesis</keyword>
<dbReference type="CDD" id="cd24015">
    <property type="entry name" value="ASKHA_NBD_PanK-III"/>
    <property type="match status" value="1"/>
</dbReference>
<keyword evidence="16" id="KW-0479">Metal-binding</keyword>
<feature type="binding site" evidence="16">
    <location>
        <position position="185"/>
    </location>
    <ligand>
        <name>substrate</name>
    </ligand>
</feature>
<comment type="similarity">
    <text evidence="14 16">Belongs to the type III pantothenate kinase family.</text>
</comment>
<evidence type="ECO:0000256" key="11">
    <source>
        <dbReference type="ARBA" id="ARBA00022840"/>
    </source>
</evidence>
<dbReference type="PANTHER" id="PTHR34265">
    <property type="entry name" value="TYPE III PANTOTHENATE KINASE"/>
    <property type="match status" value="1"/>
</dbReference>
<dbReference type="GO" id="GO:0005524">
    <property type="term" value="F:ATP binding"/>
    <property type="evidence" value="ECO:0007669"/>
    <property type="project" value="UniProtKB-UniRule"/>
</dbReference>
<dbReference type="GO" id="GO:0015937">
    <property type="term" value="P:coenzyme A biosynthetic process"/>
    <property type="evidence" value="ECO:0007669"/>
    <property type="project" value="UniProtKB-UniRule"/>
</dbReference>
<dbReference type="InterPro" id="IPR004619">
    <property type="entry name" value="Type_III_PanK"/>
</dbReference>
<comment type="pathway">
    <text evidence="4 16">Cofactor biosynthesis; coenzyme A biosynthesis; CoA from (R)-pantothenate: step 1/5.</text>
</comment>
<dbReference type="SUPFAM" id="SSF53067">
    <property type="entry name" value="Actin-like ATPase domain"/>
    <property type="match status" value="2"/>
</dbReference>
<feature type="binding site" evidence="16">
    <location>
        <position position="129"/>
    </location>
    <ligand>
        <name>K(+)</name>
        <dbReference type="ChEBI" id="CHEBI:29103"/>
    </ligand>
</feature>
<evidence type="ECO:0000256" key="14">
    <source>
        <dbReference type="ARBA" id="ARBA00038036"/>
    </source>
</evidence>
<keyword evidence="9 16" id="KW-0547">Nucleotide-binding</keyword>
<comment type="caution">
    <text evidence="16">Lacks conserved residue(s) required for the propagation of feature annotation.</text>
</comment>
<keyword evidence="18" id="KW-1185">Reference proteome</keyword>
<evidence type="ECO:0000256" key="13">
    <source>
        <dbReference type="ARBA" id="ARBA00022993"/>
    </source>
</evidence>
<evidence type="ECO:0000256" key="9">
    <source>
        <dbReference type="ARBA" id="ARBA00022741"/>
    </source>
</evidence>
<feature type="binding site" evidence="16">
    <location>
        <begin position="107"/>
        <end position="110"/>
    </location>
    <ligand>
        <name>substrate</name>
    </ligand>
</feature>
<evidence type="ECO:0000256" key="4">
    <source>
        <dbReference type="ARBA" id="ARBA00005225"/>
    </source>
</evidence>
<reference evidence="17 18" key="1">
    <citation type="submission" date="2016-10" db="EMBL/GenBank/DDBJ databases">
        <authorList>
            <person name="de Groot N.N."/>
        </authorList>
    </citation>
    <scope>NUCLEOTIDE SEQUENCE [LARGE SCALE GENOMIC DNA]</scope>
    <source>
        <strain evidence="17 18">CGMCC 1.5070</strain>
    </source>
</reference>
<dbReference type="InterPro" id="IPR043129">
    <property type="entry name" value="ATPase_NBD"/>
</dbReference>
<protein>
    <recommendedName>
        <fullName evidence="15 16">Type III pantothenate kinase</fullName>
        <ecNumber evidence="6 16">2.7.1.33</ecNumber>
    </recommendedName>
    <alternativeName>
        <fullName evidence="16">PanK-III</fullName>
    </alternativeName>
    <alternativeName>
        <fullName evidence="16">Pantothenic acid kinase</fullName>
    </alternativeName>
</protein>
<evidence type="ECO:0000256" key="16">
    <source>
        <dbReference type="HAMAP-Rule" id="MF_01274"/>
    </source>
</evidence>
<dbReference type="UniPathway" id="UPA00241">
    <property type="reaction ID" value="UER00352"/>
</dbReference>
<evidence type="ECO:0000256" key="10">
    <source>
        <dbReference type="ARBA" id="ARBA00022777"/>
    </source>
</evidence>
<evidence type="ECO:0000256" key="5">
    <source>
        <dbReference type="ARBA" id="ARBA00011738"/>
    </source>
</evidence>
<evidence type="ECO:0000256" key="3">
    <source>
        <dbReference type="ARBA" id="ARBA00004496"/>
    </source>
</evidence>
<dbReference type="AlphaFoldDB" id="A0A1H8BD49"/>
<evidence type="ECO:0000256" key="12">
    <source>
        <dbReference type="ARBA" id="ARBA00022958"/>
    </source>
</evidence>
<dbReference type="NCBIfam" id="TIGR00671">
    <property type="entry name" value="baf"/>
    <property type="match status" value="1"/>
</dbReference>
<accession>A0A1H8BD49</accession>
<dbReference type="OrthoDB" id="9804707at2"/>
<dbReference type="Proteomes" id="UP000199158">
    <property type="component" value="Unassembled WGS sequence"/>
</dbReference>
<keyword evidence="11 16" id="KW-0067">ATP-binding</keyword>
<feature type="binding site" evidence="16">
    <location>
        <begin position="6"/>
        <end position="13"/>
    </location>
    <ligand>
        <name>ATP</name>
        <dbReference type="ChEBI" id="CHEBI:30616"/>
    </ligand>
</feature>
<evidence type="ECO:0000256" key="2">
    <source>
        <dbReference type="ARBA" id="ARBA00001958"/>
    </source>
</evidence>
<comment type="subunit">
    <text evidence="5 16">Homodimer.</text>
</comment>
<comment type="cofactor">
    <cofactor evidence="16">
        <name>NH4(+)</name>
        <dbReference type="ChEBI" id="CHEBI:28938"/>
    </cofactor>
    <cofactor evidence="16">
        <name>K(+)</name>
        <dbReference type="ChEBI" id="CHEBI:29103"/>
    </cofactor>
    <text evidence="16">A monovalent cation. Ammonium or potassium.</text>
</comment>
<dbReference type="STRING" id="474960.SAMN05216180_1806"/>
<feature type="binding site" evidence="16">
    <location>
        <position position="132"/>
    </location>
    <ligand>
        <name>ATP</name>
        <dbReference type="ChEBI" id="CHEBI:30616"/>
    </ligand>
</feature>
<proteinExistence type="inferred from homology"/>
<evidence type="ECO:0000256" key="8">
    <source>
        <dbReference type="ARBA" id="ARBA00022679"/>
    </source>
</evidence>
<dbReference type="PANTHER" id="PTHR34265:SF1">
    <property type="entry name" value="TYPE III PANTOTHENATE KINASE"/>
    <property type="match status" value="1"/>
</dbReference>
<evidence type="ECO:0000256" key="6">
    <source>
        <dbReference type="ARBA" id="ARBA00012102"/>
    </source>
</evidence>
<evidence type="ECO:0000256" key="1">
    <source>
        <dbReference type="ARBA" id="ARBA00001206"/>
    </source>
</evidence>
<evidence type="ECO:0000256" key="7">
    <source>
        <dbReference type="ARBA" id="ARBA00022490"/>
    </source>
</evidence>
<evidence type="ECO:0000313" key="17">
    <source>
        <dbReference type="EMBL" id="SEM80044.1"/>
    </source>
</evidence>
<name>A0A1H8BD49_9FIRM</name>
<evidence type="ECO:0000313" key="18">
    <source>
        <dbReference type="Proteomes" id="UP000199158"/>
    </source>
</evidence>
<feature type="active site" description="Proton acceptor" evidence="16">
    <location>
        <position position="109"/>
    </location>
</feature>
<comment type="cofactor">
    <cofactor evidence="2">
        <name>K(+)</name>
        <dbReference type="ChEBI" id="CHEBI:29103"/>
    </cofactor>
</comment>
<keyword evidence="10 16" id="KW-0418">Kinase</keyword>
<dbReference type="RefSeq" id="WP_092753733.1">
    <property type="nucleotide sequence ID" value="NZ_FOCG01000001.1"/>
</dbReference>
<dbReference type="Pfam" id="PF03309">
    <property type="entry name" value="Pan_kinase"/>
    <property type="match status" value="1"/>
</dbReference>